<evidence type="ECO:0000313" key="2">
    <source>
        <dbReference type="EMBL" id="KJY54366.1"/>
    </source>
</evidence>
<comment type="caution">
    <text evidence="2">The sequence shown here is derived from an EMBL/GenBank/DDBJ whole genome shotgun (WGS) entry which is preliminary data.</text>
</comment>
<feature type="transmembrane region" description="Helical" evidence="1">
    <location>
        <begin position="73"/>
        <end position="91"/>
    </location>
</feature>
<accession>A0A0F4L9V2</accession>
<evidence type="ECO:0000313" key="3">
    <source>
        <dbReference type="Proteomes" id="UP000033533"/>
    </source>
</evidence>
<feature type="transmembrane region" description="Helical" evidence="1">
    <location>
        <begin position="12"/>
        <end position="30"/>
    </location>
</feature>
<keyword evidence="1" id="KW-0812">Transmembrane</keyword>
<dbReference type="RefSeq" id="WP_045928678.1">
    <property type="nucleotide sequence ID" value="NZ_JBHSZS010000022.1"/>
</dbReference>
<reference evidence="2 3" key="1">
    <citation type="submission" date="2014-12" db="EMBL/GenBank/DDBJ databases">
        <title>Comparative genomics of the lactic acid bacteria isolated from the honey bee gut.</title>
        <authorList>
            <person name="Ellegaard K.M."/>
            <person name="Tamarit D."/>
            <person name="Javelind E."/>
            <person name="Olofsson T."/>
            <person name="Andersson S.G."/>
            <person name="Vasquez A."/>
        </authorList>
    </citation>
    <scope>NUCLEOTIDE SEQUENCE [LARGE SCALE GENOMIC DNA]</scope>
    <source>
        <strain evidence="2 3">Biut2</strain>
    </source>
</reference>
<name>A0A0F4L9V2_9LACO</name>
<keyword evidence="1" id="KW-1133">Transmembrane helix</keyword>
<keyword evidence="1" id="KW-0472">Membrane</keyword>
<feature type="transmembrane region" description="Helical" evidence="1">
    <location>
        <begin position="36"/>
        <end position="53"/>
    </location>
</feature>
<gene>
    <name evidence="2" type="ORF">JF76_17120</name>
</gene>
<evidence type="ECO:0000256" key="1">
    <source>
        <dbReference type="SAM" id="Phobius"/>
    </source>
</evidence>
<organism evidence="2 3">
    <name type="scientific">Lactobacillus kullabergensis</name>
    <dbReference type="NCBI Taxonomy" id="1218493"/>
    <lineage>
        <taxon>Bacteria</taxon>
        <taxon>Bacillati</taxon>
        <taxon>Bacillota</taxon>
        <taxon>Bacilli</taxon>
        <taxon>Lactobacillales</taxon>
        <taxon>Lactobacillaceae</taxon>
        <taxon>Lactobacillus</taxon>
    </lineage>
</organism>
<sequence>MLKYKLNPKIALFLMGILQFLVGILLIYYHKNKITIYTYFFFGVILLLGAIFIKTTHPVKIIQKVNMDGGEKFLKCLFLATLAFYLLAILFDGTNRTSYITQIDITLFLIIF</sequence>
<dbReference type="HOGENOM" id="CLU_2130290_0_0_9"/>
<dbReference type="Proteomes" id="UP000033533">
    <property type="component" value="Unassembled WGS sequence"/>
</dbReference>
<proteinExistence type="predicted"/>
<dbReference type="OrthoDB" id="2327396at2"/>
<dbReference type="AlphaFoldDB" id="A0A0F4L9V2"/>
<dbReference type="PATRIC" id="fig|1218493.3.peg.1791"/>
<protein>
    <submittedName>
        <fullName evidence="2">Uncharacterized protein</fullName>
    </submittedName>
</protein>
<dbReference type="EMBL" id="JXBY01000027">
    <property type="protein sequence ID" value="KJY54366.1"/>
    <property type="molecule type" value="Genomic_DNA"/>
</dbReference>